<feature type="domain" description="Phage tail tape measure protein" evidence="4">
    <location>
        <begin position="174"/>
        <end position="370"/>
    </location>
</feature>
<evidence type="ECO:0000256" key="2">
    <source>
        <dbReference type="SAM" id="Coils"/>
    </source>
</evidence>
<dbReference type="InterPro" id="IPR010090">
    <property type="entry name" value="Phage_tape_meas"/>
</dbReference>
<dbReference type="NCBIfam" id="TIGR01760">
    <property type="entry name" value="tape_meas_TP901"/>
    <property type="match status" value="1"/>
</dbReference>
<evidence type="ECO:0000259" key="4">
    <source>
        <dbReference type="Pfam" id="PF10145"/>
    </source>
</evidence>
<feature type="compositionally biased region" description="Basic and acidic residues" evidence="3">
    <location>
        <begin position="1599"/>
        <end position="1633"/>
    </location>
</feature>
<evidence type="ECO:0000256" key="1">
    <source>
        <dbReference type="ARBA" id="ARBA00022612"/>
    </source>
</evidence>
<dbReference type="EMBL" id="JAAIKC010000008">
    <property type="protein sequence ID" value="NEW08222.1"/>
    <property type="molecule type" value="Genomic_DNA"/>
</dbReference>
<keyword evidence="2" id="KW-0175">Coiled coil</keyword>
<evidence type="ECO:0000313" key="5">
    <source>
        <dbReference type="EMBL" id="NEW08222.1"/>
    </source>
</evidence>
<feature type="compositionally biased region" description="Low complexity" evidence="3">
    <location>
        <begin position="1580"/>
        <end position="1592"/>
    </location>
</feature>
<dbReference type="PANTHER" id="PTHR37813:SF1">
    <property type="entry name" value="FELS-2 PROPHAGE PROTEIN"/>
    <property type="match status" value="1"/>
</dbReference>
<accession>A0A6G4A1G2</accession>
<name>A0A6G4A1G2_9BACL</name>
<reference evidence="5" key="1">
    <citation type="submission" date="2020-02" db="EMBL/GenBank/DDBJ databases">
        <authorList>
            <person name="Shen X.-R."/>
            <person name="Zhang Y.-X."/>
        </authorList>
    </citation>
    <scope>NUCLEOTIDE SEQUENCE</scope>
    <source>
        <strain evidence="5">SYP-B3998</strain>
    </source>
</reference>
<evidence type="ECO:0000256" key="3">
    <source>
        <dbReference type="SAM" id="MobiDB-lite"/>
    </source>
</evidence>
<dbReference type="Pfam" id="PF10145">
    <property type="entry name" value="PhageMin_Tail"/>
    <property type="match status" value="1"/>
</dbReference>
<feature type="region of interest" description="Disordered" evidence="3">
    <location>
        <begin position="1052"/>
        <end position="1074"/>
    </location>
</feature>
<feature type="region of interest" description="Disordered" evidence="3">
    <location>
        <begin position="1573"/>
        <end position="1633"/>
    </location>
</feature>
<sequence>MAEENLRISIQASLNRADLITDINKAIQQIENDPKLQRIKIKLKIDIESRIFETLSNFDKIINKITQSTNQIKALTPATENFRSEASRLTNELDKVGASAQVSSGHAINFGEVLKSSMTKVSTFIIGGSLSTAPYQFIKDGISYVNELNKSLTELSIVTMKSQTEVAKYGTQFHSMGMEMGISTQELARVGVEFARQGLAPEEAKKRMAATVQFAKISNLDYSTSNKILSATVSSMGVDINRAADVFSYMGDATATSADKIGVAIQRVGGTAGAVGVEFEKVSSWIATISSRTSESASTVGDSIKSILARFKSLKERGIDNSDGTSTKQVAKAFNEIGVQLIDAHGNFRNFGNVMDEIGVKWSTLSVGQREFIANIGAGTLQQSKFSSLMDGYGESVGLYKKSLDSAEIAQQKFNLYQEGTEAKLTKLNNAFTGIFQSSFESSSINTAISVLTSFTTGIDSLVKASGAIPLSFGLIGAATIALNSQVRATVVEGKLLDSIFKGLAVSAEVFAKATRVALTSTLVGIGIFAISFALEKLIGLYYDTDKAQTQTFESLKENVNKSQEATTKLSLLNDQYKSNKTSQVELNNVRQQMISLMPEVIDHYDSEGNAVFKTGQEIDELITKEKELHLQRKKNFADTLTENLKPNAGYISKSYSIIADTTENSDYLKARLEALKYAEDYINENSLMSLDKFSKGYTDKMDALQTNIREIFVKNNSFNSDTFLSSELINFNGNLGNAVEDARNKLGKVNSTVVDETAKIKENLKKFSEGFKVINDVLVEEYGIKDKNVKVFLDKFSNSFVKSSGVNKDNYKEIIGNYRNLAEDISTAVTDKEIDLSKMIQIGNFDELGKIFSKNGIPLDIFNKSIDDFQRGLSTGNKETVKAINNASMLEINMANAEKSIATLATSYQKLQSGEQLSVDETLKLAKQYPQLMAYLVQHNGLIEDKGAILEIVANKENNANLAEAVSLENSVTNTYNALEAKRKMYLDYYEMKDAGINIDVIQFGLDKKYTGKLSVEEKDALDKEIAAQKKVVQDAHLKVQLLSKPINLATYGKSPSKPKSESSSVDESDKPKITDVYEQKLTAVDAKIKESQAIQNNYTDAQQEFRDELATQINLYKEKQKLVHEEAVALRSSNVEIEKRLSAEKLTQKQQNDLNKQLNDNKNKIFDLSAAWFDYEKSASDANRKLKEILFNSSKDWISNEKASMELLGKSEVEVAQMVYDAWKRVRDNRDEYTQDQREEINKNLVRANNELKKSQMNHSEKWISEETDRMILARKSELEIAQMVLDSRKRMANDLWTKEREITSLTTSEQLKADKEVYEARKKLDDLQKTNQDKVTNNAKDVVSKIKDAYNDYYDGLIEAENKRHDAVNKNLDDEMSKYEESINLIKKSMSRESNAEEYDKSLSKAQAEAQDIQNQRNLISLDNSIEGQAKLKDIDKQYADKQDEIQKMQNDRTKKLREDNLDDMLEAEKKKVDAAKKTEDTQNITKKNSLDAQKKASELYWQNIVNDTALFSKFQSDIIGGHFDEITGKMEGFKNNISSISSIIGDALTSGITEKLQNAINLVKAYSSNPTSDGLNSNPKNSSGSTSSGYYVPTNDRESHIRDMMKRNSDSWKNTTDSEKRKQLEQSNRDWASELGSGVTYSNGIWYKGGLQLYHNGGEVGINTSSGNWLHRLLNLGIGEIPTILKQGELVLQNPVGAINNLLNNIKLADFTNIAPKSAIAGASGDTNYHFNVNIDKLLGGQEGAHTFFAEIKKGIQTGKHR</sequence>
<feature type="coiled-coil region" evidence="2">
    <location>
        <begin position="1365"/>
        <end position="1482"/>
    </location>
</feature>
<comment type="caution">
    <text evidence="5">The sequence shown here is derived from an EMBL/GenBank/DDBJ whole genome shotgun (WGS) entry which is preliminary data.</text>
</comment>
<keyword evidence="1" id="KW-1188">Viral release from host cell</keyword>
<gene>
    <name evidence="5" type="ORF">GK047_19665</name>
</gene>
<dbReference type="RefSeq" id="WP_163950626.1">
    <property type="nucleotide sequence ID" value="NZ_JAAIKC010000008.1"/>
</dbReference>
<proteinExistence type="predicted"/>
<feature type="compositionally biased region" description="Low complexity" evidence="3">
    <location>
        <begin position="1055"/>
        <end position="1067"/>
    </location>
</feature>
<organism evidence="5">
    <name type="scientific">Paenibacillus sp. SYP-B3998</name>
    <dbReference type="NCBI Taxonomy" id="2678564"/>
    <lineage>
        <taxon>Bacteria</taxon>
        <taxon>Bacillati</taxon>
        <taxon>Bacillota</taxon>
        <taxon>Bacilli</taxon>
        <taxon>Bacillales</taxon>
        <taxon>Paenibacillaceae</taxon>
        <taxon>Paenibacillus</taxon>
    </lineage>
</organism>
<dbReference type="PANTHER" id="PTHR37813">
    <property type="entry name" value="FELS-2 PROPHAGE PROTEIN"/>
    <property type="match status" value="1"/>
</dbReference>
<protein>
    <submittedName>
        <fullName evidence="5">Phage tail tape measure protein</fullName>
    </submittedName>
</protein>